<evidence type="ECO:0008006" key="4">
    <source>
        <dbReference type="Google" id="ProtNLM"/>
    </source>
</evidence>
<keyword evidence="1" id="KW-1133">Transmembrane helix</keyword>
<feature type="transmembrane region" description="Helical" evidence="1">
    <location>
        <begin position="354"/>
        <end position="377"/>
    </location>
</feature>
<keyword evidence="1" id="KW-0812">Transmembrane</keyword>
<protein>
    <recommendedName>
        <fullName evidence="4">Glycosyltransferase RgtA/B/C/D-like domain-containing protein</fullName>
    </recommendedName>
</protein>
<dbReference type="Proteomes" id="UP001430065">
    <property type="component" value="Unassembled WGS sequence"/>
</dbReference>
<dbReference type="EMBL" id="JADIKC010000004">
    <property type="protein sequence ID" value="MBM7121636.1"/>
    <property type="molecule type" value="Genomic_DNA"/>
</dbReference>
<dbReference type="RefSeq" id="WP_204636094.1">
    <property type="nucleotide sequence ID" value="NZ_JADIKC010000004.1"/>
</dbReference>
<evidence type="ECO:0000256" key="1">
    <source>
        <dbReference type="SAM" id="Phobius"/>
    </source>
</evidence>
<keyword evidence="3" id="KW-1185">Reference proteome</keyword>
<accession>A0ABS2JS13</accession>
<gene>
    <name evidence="2" type="ORF">ISP20_10765</name>
</gene>
<proteinExistence type="predicted"/>
<organism evidence="2 3">
    <name type="scientific">Dyella kyungheensis</name>
    <dbReference type="NCBI Taxonomy" id="1242174"/>
    <lineage>
        <taxon>Bacteria</taxon>
        <taxon>Pseudomonadati</taxon>
        <taxon>Pseudomonadota</taxon>
        <taxon>Gammaproteobacteria</taxon>
        <taxon>Lysobacterales</taxon>
        <taxon>Rhodanobacteraceae</taxon>
        <taxon>Dyella</taxon>
    </lineage>
</organism>
<feature type="transmembrane region" description="Helical" evidence="1">
    <location>
        <begin position="389"/>
        <end position="408"/>
    </location>
</feature>
<feature type="transmembrane region" description="Helical" evidence="1">
    <location>
        <begin position="325"/>
        <end position="347"/>
    </location>
</feature>
<reference evidence="2 3" key="1">
    <citation type="submission" date="2020-10" db="EMBL/GenBank/DDBJ databases">
        <title>Phylogeny of dyella-like bacteria.</title>
        <authorList>
            <person name="Fu J."/>
        </authorList>
    </citation>
    <scope>NUCLEOTIDE SEQUENCE [LARGE SCALE GENOMIC DNA]</scope>
    <source>
        <strain evidence="2 3">THG-B117</strain>
    </source>
</reference>
<keyword evidence="1" id="KW-0472">Membrane</keyword>
<feature type="transmembrane region" description="Helical" evidence="1">
    <location>
        <begin position="171"/>
        <end position="193"/>
    </location>
</feature>
<evidence type="ECO:0000313" key="2">
    <source>
        <dbReference type="EMBL" id="MBM7121636.1"/>
    </source>
</evidence>
<feature type="transmembrane region" description="Helical" evidence="1">
    <location>
        <begin position="105"/>
        <end position="121"/>
    </location>
</feature>
<sequence length="415" mass="47055">MYLIVLNQFSTFLSLYGDAPAYVVPKYHFDFWNYQPIWPYVAGKVNAHWGLKALFAFQAALYFASIVLIFYPMQRLYKFGGWLVAGFMLVNIRAYFYIANPLTETLNLFAFALTFFFWEQLRARRRYIAWFLAIALVAILFVRTANVAFIGALFMLVLVRALRASHAVERWQACLFLLLVLPALIAGVTYNVMLQGRPNNTGVNLLGFVSMACDQGRCPRNLGDPKVSPVASRYLMEHGDMERGALLVAFRQQGIDVWDPRLLNEMKAFYLRLLLTAPEAFISGGYANYKRQVLDTYVAPYLEDTNLAVRSRLSIGLMEHISTSVAMLVAALMPLLVLGFGVAILVARRFNITVVFVTAWLAAEGLTSQWLFGSQYISDASRMRLHYEIPGLILIIFTAQWLAALVRFRRPLGAL</sequence>
<name>A0ABS2JS13_9GAMM</name>
<evidence type="ECO:0000313" key="3">
    <source>
        <dbReference type="Proteomes" id="UP001430065"/>
    </source>
</evidence>
<feature type="transmembrane region" description="Helical" evidence="1">
    <location>
        <begin position="53"/>
        <end position="73"/>
    </location>
</feature>
<feature type="transmembrane region" description="Helical" evidence="1">
    <location>
        <begin position="127"/>
        <end position="159"/>
    </location>
</feature>
<comment type="caution">
    <text evidence="2">The sequence shown here is derived from an EMBL/GenBank/DDBJ whole genome shotgun (WGS) entry which is preliminary data.</text>
</comment>